<feature type="transmembrane region" description="Helical" evidence="3">
    <location>
        <begin position="34"/>
        <end position="50"/>
    </location>
</feature>
<gene>
    <name evidence="8" type="ORF">C826_01478</name>
</gene>
<evidence type="ECO:0000259" key="4">
    <source>
        <dbReference type="Pfam" id="PF25876"/>
    </source>
</evidence>
<dbReference type="Gene3D" id="2.40.30.170">
    <property type="match status" value="1"/>
</dbReference>
<proteinExistence type="inferred from homology"/>
<dbReference type="GO" id="GO:0015562">
    <property type="term" value="F:efflux transmembrane transporter activity"/>
    <property type="evidence" value="ECO:0007669"/>
    <property type="project" value="InterPro"/>
</dbReference>
<dbReference type="Gene3D" id="2.40.50.100">
    <property type="match status" value="1"/>
</dbReference>
<dbReference type="PANTHER" id="PTHR30158">
    <property type="entry name" value="ACRA/E-RELATED COMPONENT OF DRUG EFFLUX TRANSPORTER"/>
    <property type="match status" value="1"/>
</dbReference>
<feature type="domain" description="Multidrug resistance protein MdtA-like barrel-sandwich hybrid" evidence="5">
    <location>
        <begin position="91"/>
        <end position="232"/>
    </location>
</feature>
<dbReference type="NCBIfam" id="TIGR01730">
    <property type="entry name" value="RND_mfp"/>
    <property type="match status" value="1"/>
</dbReference>
<dbReference type="Pfam" id="PF25876">
    <property type="entry name" value="HH_MFP_RND"/>
    <property type="match status" value="1"/>
</dbReference>
<dbReference type="SUPFAM" id="SSF111369">
    <property type="entry name" value="HlyD-like secretion proteins"/>
    <property type="match status" value="1"/>
</dbReference>
<feature type="domain" description="Multidrug resistance protein MdtA-like beta-barrel" evidence="6">
    <location>
        <begin position="237"/>
        <end position="316"/>
    </location>
</feature>
<dbReference type="Pfam" id="PF25917">
    <property type="entry name" value="BSH_RND"/>
    <property type="match status" value="1"/>
</dbReference>
<organism evidence="8 9">
    <name type="scientific">Helicobacter bilis WiWa</name>
    <dbReference type="NCBI Taxonomy" id="1235804"/>
    <lineage>
        <taxon>Bacteria</taxon>
        <taxon>Pseudomonadati</taxon>
        <taxon>Campylobacterota</taxon>
        <taxon>Epsilonproteobacteria</taxon>
        <taxon>Campylobacterales</taxon>
        <taxon>Helicobacteraceae</taxon>
        <taxon>Helicobacter</taxon>
    </lineage>
</organism>
<dbReference type="InterPro" id="IPR058624">
    <property type="entry name" value="MdtA-like_HH"/>
</dbReference>
<dbReference type="Proteomes" id="UP000012527">
    <property type="component" value="Unassembled WGS sequence"/>
</dbReference>
<evidence type="ECO:0000256" key="2">
    <source>
        <dbReference type="ARBA" id="ARBA00009477"/>
    </source>
</evidence>
<evidence type="ECO:0000259" key="6">
    <source>
        <dbReference type="Pfam" id="PF25944"/>
    </source>
</evidence>
<dbReference type="InterPro" id="IPR058626">
    <property type="entry name" value="MdtA-like_b-barrel"/>
</dbReference>
<dbReference type="PATRIC" id="fig|1235804.3.peg.1614"/>
<dbReference type="GeneID" id="60656992"/>
<keyword evidence="3" id="KW-1133">Transmembrane helix</keyword>
<evidence type="ECO:0000259" key="5">
    <source>
        <dbReference type="Pfam" id="PF25917"/>
    </source>
</evidence>
<protein>
    <submittedName>
        <fullName evidence="8">Efflux transporter, RND family, MFP subunit</fullName>
    </submittedName>
</protein>
<name>N2B9R4_9HELI</name>
<sequence length="454" mass="50901">MQKSIQSCMQLCYVFYTQARHRNTKANPMKDSRLFLFMILCATMLVAFIGCKDSTQQAQEIPALQVQVKNIESKNVALNFEYPARLKSIQSVNVYARVQGTLLTKNFTEGDIVEKGQLLFKIDAARYQARVNQAKAQYHSAEASFVKANRDWKRVESLYKQGVYTIDQYDTSRANYLQAQANLANTKAALEDAKIDLGYTDVVASISGRAGMRKYDVGNLVGTSGQDVLTTITQLSPIYAEFSIPSRDYYFMRGLEDSSIQVEFVLGNGKAYGKMGKLDFIDSVLDSQTATIKARAIVDNDEHKLIPNEFMRVRLKGFEAQNAITIPQSALLQDKDGSYVFIAKDNKAEIARVTLGQNLPNNEVLILDGLKNGDLLIINQLSKIHPTMPVNATAQDSKDTKSMSFMQHNIESTSTYYVKHSRISKIESQQDISPFSKAQYDKYIESSKADSIYG</sequence>
<evidence type="ECO:0000256" key="3">
    <source>
        <dbReference type="SAM" id="Phobius"/>
    </source>
</evidence>
<dbReference type="EMBL" id="AQFW01000014">
    <property type="protein sequence ID" value="EMZ38442.1"/>
    <property type="molecule type" value="Genomic_DNA"/>
</dbReference>
<dbReference type="InterPro" id="IPR058625">
    <property type="entry name" value="MdtA-like_BSH"/>
</dbReference>
<dbReference type="GO" id="GO:0046677">
    <property type="term" value="P:response to antibiotic"/>
    <property type="evidence" value="ECO:0007669"/>
    <property type="project" value="TreeGrafter"/>
</dbReference>
<reference evidence="8 9" key="1">
    <citation type="submission" date="2013-02" db="EMBL/GenBank/DDBJ databases">
        <title>The Genome Sequence of Helicobacter bilis WiWa.</title>
        <authorList>
            <consortium name="The Broad Institute Genome Sequencing Platform"/>
            <person name="Ward D."/>
            <person name="Overstreet A.-M.C."/>
            <person name="Ramer-Tait A.E."/>
            <person name="Phillips G.J."/>
            <person name="Wannemuehler M.J."/>
            <person name="Walker B."/>
            <person name="Young S.K."/>
            <person name="Zeng Q."/>
            <person name="Gargeya S."/>
            <person name="Fitzgerald M."/>
            <person name="Haas B."/>
            <person name="Abouelleil A."/>
            <person name="Alvarado L."/>
            <person name="Arachchi H.M."/>
            <person name="Berlin A.M."/>
            <person name="Chapman S.B."/>
            <person name="Dewar J."/>
            <person name="Goldberg J."/>
            <person name="Griggs A."/>
            <person name="Gujja S."/>
            <person name="Hansen M."/>
            <person name="Howarth C."/>
            <person name="Imamovic A."/>
            <person name="Larimer J."/>
            <person name="McCowan C."/>
            <person name="Murphy C."/>
            <person name="Neiman D."/>
            <person name="Pearson M."/>
            <person name="Priest M."/>
            <person name="Roberts A."/>
            <person name="Saif S."/>
            <person name="Shea T."/>
            <person name="Sisk P."/>
            <person name="Sykes S."/>
            <person name="Wortman J."/>
            <person name="Nusbaum C."/>
            <person name="Birren B."/>
        </authorList>
    </citation>
    <scope>NUCLEOTIDE SEQUENCE [LARGE SCALE GENOMIC DNA]</scope>
    <source>
        <strain evidence="8 9">WiWa</strain>
    </source>
</reference>
<dbReference type="GO" id="GO:0030313">
    <property type="term" value="C:cell envelope"/>
    <property type="evidence" value="ECO:0007669"/>
    <property type="project" value="UniProtKB-SubCell"/>
</dbReference>
<dbReference type="Pfam" id="PF25944">
    <property type="entry name" value="Beta-barrel_RND"/>
    <property type="match status" value="1"/>
</dbReference>
<keyword evidence="3" id="KW-0812">Transmembrane</keyword>
<dbReference type="RefSeq" id="WP_004087630.1">
    <property type="nucleotide sequence ID" value="NZ_KB822516.1"/>
</dbReference>
<evidence type="ECO:0000313" key="9">
    <source>
        <dbReference type="Proteomes" id="UP000012527"/>
    </source>
</evidence>
<feature type="domain" description="Multidrug resistance protein MdtA-like C-terminal permuted SH3" evidence="7">
    <location>
        <begin position="322"/>
        <end position="381"/>
    </location>
</feature>
<comment type="caution">
    <text evidence="8">The sequence shown here is derived from an EMBL/GenBank/DDBJ whole genome shotgun (WGS) entry which is preliminary data.</text>
</comment>
<comment type="similarity">
    <text evidence="2">Belongs to the membrane fusion protein (MFP) (TC 8.A.1) family.</text>
</comment>
<dbReference type="HOGENOM" id="CLU_018816_2_1_7"/>
<evidence type="ECO:0000256" key="1">
    <source>
        <dbReference type="ARBA" id="ARBA00004196"/>
    </source>
</evidence>
<keyword evidence="3" id="KW-0472">Membrane</keyword>
<evidence type="ECO:0000313" key="8">
    <source>
        <dbReference type="EMBL" id="EMZ38442.1"/>
    </source>
</evidence>
<dbReference type="AlphaFoldDB" id="N2B9R4"/>
<feature type="domain" description="Multidrug resistance protein MdtA-like alpha-helical hairpin" evidence="4">
    <location>
        <begin position="132"/>
        <end position="200"/>
    </location>
</feature>
<evidence type="ECO:0000259" key="7">
    <source>
        <dbReference type="Pfam" id="PF25967"/>
    </source>
</evidence>
<dbReference type="GO" id="GO:0005886">
    <property type="term" value="C:plasma membrane"/>
    <property type="evidence" value="ECO:0007669"/>
    <property type="project" value="TreeGrafter"/>
</dbReference>
<accession>N2B9R4</accession>
<dbReference type="Gene3D" id="2.40.420.20">
    <property type="match status" value="1"/>
</dbReference>
<dbReference type="Pfam" id="PF25967">
    <property type="entry name" value="RND-MFP_C"/>
    <property type="match status" value="1"/>
</dbReference>
<comment type="subcellular location">
    <subcellularLocation>
        <location evidence="1">Cell envelope</location>
    </subcellularLocation>
</comment>
<dbReference type="InterPro" id="IPR006143">
    <property type="entry name" value="RND_pump_MFP"/>
</dbReference>
<dbReference type="Gene3D" id="1.10.287.470">
    <property type="entry name" value="Helix hairpin bin"/>
    <property type="match status" value="1"/>
</dbReference>
<dbReference type="InterPro" id="IPR058627">
    <property type="entry name" value="MdtA-like_C"/>
</dbReference>